<accession>A0A2I1M8H0</accession>
<evidence type="ECO:0000313" key="4">
    <source>
        <dbReference type="EMBL" id="PKZ16424.1"/>
    </source>
</evidence>
<reference evidence="4 6" key="1">
    <citation type="submission" date="2017-12" db="EMBL/GenBank/DDBJ databases">
        <title>Phylogenetic diversity of female urinary microbiome.</title>
        <authorList>
            <person name="Thomas-White K."/>
            <person name="Wolfe A.J."/>
        </authorList>
    </citation>
    <scope>NUCLEOTIDE SEQUENCE [LARGE SCALE GENOMIC DNA]</scope>
    <source>
        <strain evidence="4 6">UMB0119</strain>
    </source>
</reference>
<dbReference type="InterPro" id="IPR049443">
    <property type="entry name" value="TetR_YgfC-like_C"/>
</dbReference>
<dbReference type="RefSeq" id="WP_101540447.1">
    <property type="nucleotide sequence ID" value="NZ_CALTZC010000026.1"/>
</dbReference>
<organism evidence="4 6">
    <name type="scientific">Anaerococcus octavius</name>
    <dbReference type="NCBI Taxonomy" id="54007"/>
    <lineage>
        <taxon>Bacteria</taxon>
        <taxon>Bacillati</taxon>
        <taxon>Bacillota</taxon>
        <taxon>Tissierellia</taxon>
        <taxon>Tissierellales</taxon>
        <taxon>Peptoniphilaceae</taxon>
        <taxon>Anaerococcus</taxon>
    </lineage>
</organism>
<evidence type="ECO:0000313" key="5">
    <source>
        <dbReference type="EMBL" id="SUU92535.1"/>
    </source>
</evidence>
<gene>
    <name evidence="4" type="ORF">CYJ34_06295</name>
    <name evidence="5" type="ORF">NCTC9810_00869</name>
</gene>
<dbReference type="EMBL" id="UFTA01000002">
    <property type="protein sequence ID" value="SUU92535.1"/>
    <property type="molecule type" value="Genomic_DNA"/>
</dbReference>
<dbReference type="Proteomes" id="UP000234335">
    <property type="component" value="Unassembled WGS sequence"/>
</dbReference>
<feature type="domain" description="HTH tetR-type" evidence="3">
    <location>
        <begin position="11"/>
        <end position="71"/>
    </location>
</feature>
<dbReference type="Pfam" id="PF21626">
    <property type="entry name" value="TetR-C_39"/>
    <property type="match status" value="1"/>
</dbReference>
<dbReference type="Proteomes" id="UP000255124">
    <property type="component" value="Unassembled WGS sequence"/>
</dbReference>
<dbReference type="PROSITE" id="PS50977">
    <property type="entry name" value="HTH_TETR_2"/>
    <property type="match status" value="1"/>
</dbReference>
<dbReference type="Gene3D" id="1.10.357.10">
    <property type="entry name" value="Tetracycline Repressor, domain 2"/>
    <property type="match status" value="1"/>
</dbReference>
<evidence type="ECO:0000313" key="7">
    <source>
        <dbReference type="Proteomes" id="UP000255124"/>
    </source>
</evidence>
<sequence length="193" mass="23425">MPKATFYNLDEEKKQNITNVLISEFSQKPYSEVNVKTIVERLGIARGSFYQYFNNLEDSYFYILDNKTYDIHILFMTTLKNNKGDVSKSLEEFGNDIAEIIFRKEVYKLYKNRYLYWDESLNANWEHTHKDFKNAFNEALNMGVDEEKIFFFRAVVHSLIERNYREEWDRETFLEKYRIHIEWIKGGIFNEIR</sequence>
<dbReference type="Pfam" id="PF00440">
    <property type="entry name" value="TetR_N"/>
    <property type="match status" value="1"/>
</dbReference>
<dbReference type="InterPro" id="IPR009057">
    <property type="entry name" value="Homeodomain-like_sf"/>
</dbReference>
<evidence type="ECO:0000256" key="1">
    <source>
        <dbReference type="ARBA" id="ARBA00023125"/>
    </source>
</evidence>
<dbReference type="SUPFAM" id="SSF46689">
    <property type="entry name" value="Homeodomain-like"/>
    <property type="match status" value="1"/>
</dbReference>
<dbReference type="PANTHER" id="PTHR43479">
    <property type="entry name" value="ACREF/ENVCD OPERON REPRESSOR-RELATED"/>
    <property type="match status" value="1"/>
</dbReference>
<reference evidence="5 7" key="2">
    <citation type="submission" date="2018-06" db="EMBL/GenBank/DDBJ databases">
        <authorList>
            <consortium name="Pathogen Informatics"/>
            <person name="Doyle S."/>
        </authorList>
    </citation>
    <scope>NUCLEOTIDE SEQUENCE [LARGE SCALE GENOMIC DNA]</scope>
    <source>
        <strain evidence="5 7">NCTC9810</strain>
    </source>
</reference>
<dbReference type="InterPro" id="IPR050624">
    <property type="entry name" value="HTH-type_Tx_Regulator"/>
</dbReference>
<name>A0A2I1M8H0_9FIRM</name>
<proteinExistence type="predicted"/>
<keyword evidence="6" id="KW-1185">Reference proteome</keyword>
<evidence type="ECO:0000259" key="3">
    <source>
        <dbReference type="PROSITE" id="PS50977"/>
    </source>
</evidence>
<keyword evidence="1 2" id="KW-0238">DNA-binding</keyword>
<dbReference type="InterPro" id="IPR001647">
    <property type="entry name" value="HTH_TetR"/>
</dbReference>
<dbReference type="OrthoDB" id="9812484at2"/>
<protein>
    <submittedName>
        <fullName evidence="5">Bacterial regulatory proteins, tetR family</fullName>
    </submittedName>
    <submittedName>
        <fullName evidence="4">TetR/AcrR family transcriptional regulator</fullName>
    </submittedName>
</protein>
<dbReference type="AlphaFoldDB" id="A0A2I1M8H0"/>
<feature type="DNA-binding region" description="H-T-H motif" evidence="2">
    <location>
        <begin position="34"/>
        <end position="53"/>
    </location>
</feature>
<evidence type="ECO:0000313" key="6">
    <source>
        <dbReference type="Proteomes" id="UP000234335"/>
    </source>
</evidence>
<dbReference type="GO" id="GO:0003677">
    <property type="term" value="F:DNA binding"/>
    <property type="evidence" value="ECO:0007669"/>
    <property type="project" value="UniProtKB-UniRule"/>
</dbReference>
<dbReference type="EMBL" id="PKGS01000004">
    <property type="protein sequence ID" value="PKZ16424.1"/>
    <property type="molecule type" value="Genomic_DNA"/>
</dbReference>
<evidence type="ECO:0000256" key="2">
    <source>
        <dbReference type="PROSITE-ProRule" id="PRU00335"/>
    </source>
</evidence>
<dbReference type="PANTHER" id="PTHR43479:SF11">
    <property type="entry name" value="ACREF_ENVCD OPERON REPRESSOR-RELATED"/>
    <property type="match status" value="1"/>
</dbReference>